<evidence type="ECO:0000313" key="1">
    <source>
        <dbReference type="EMBL" id="NYB76090.1"/>
    </source>
</evidence>
<evidence type="ECO:0000313" key="2">
    <source>
        <dbReference type="Proteomes" id="UP000611629"/>
    </source>
</evidence>
<dbReference type="AlphaFoldDB" id="A0A974GYC2"/>
<reference evidence="1" key="1">
    <citation type="submission" date="2020-07" db="EMBL/GenBank/DDBJ databases">
        <title>Genomic analysis of a strain of Sedimentibacter Hydroxybenzoicus DSM7310.</title>
        <authorList>
            <person name="Ma S."/>
        </authorList>
    </citation>
    <scope>NUCLEOTIDE SEQUENCE</scope>
    <source>
        <strain evidence="1">DSM 7310</strain>
    </source>
</reference>
<name>A0A974GYC2_SEDHY</name>
<proteinExistence type="predicted"/>
<dbReference type="EMBL" id="JACBNQ010000041">
    <property type="protein sequence ID" value="NYB76090.1"/>
    <property type="molecule type" value="Genomic_DNA"/>
</dbReference>
<dbReference type="Proteomes" id="UP000611629">
    <property type="component" value="Unassembled WGS sequence"/>
</dbReference>
<organism evidence="1 2">
    <name type="scientific">Sedimentibacter hydroxybenzoicus DSM 7310</name>
    <dbReference type="NCBI Taxonomy" id="1123245"/>
    <lineage>
        <taxon>Bacteria</taxon>
        <taxon>Bacillati</taxon>
        <taxon>Bacillota</taxon>
        <taxon>Tissierellia</taxon>
        <taxon>Sedimentibacter</taxon>
    </lineage>
</organism>
<sequence>MKITITNESGDWKEMLYTKDKVTYEVKSQEIMDFFNQLAESYSNNECMDEMYECLYNLINYGYLYTDSEANVDYFNDEDYDDYDDYDYDENDFISQEGFKLIESTIEYYVDGEKVPKEEYDDAWDDRLGYLGSSNWEENGLSIINSETDEIIFLGKIS</sequence>
<keyword evidence="2" id="KW-1185">Reference proteome</keyword>
<dbReference type="RefSeq" id="WP_179239808.1">
    <property type="nucleotide sequence ID" value="NZ_JACBNQ010000041.1"/>
</dbReference>
<gene>
    <name evidence="1" type="ORF">HZF24_18235</name>
</gene>
<accession>A0A974GYC2</accession>
<comment type="caution">
    <text evidence="1">The sequence shown here is derived from an EMBL/GenBank/DDBJ whole genome shotgun (WGS) entry which is preliminary data.</text>
</comment>
<protein>
    <submittedName>
        <fullName evidence="1">Uncharacterized protein</fullName>
    </submittedName>
</protein>